<dbReference type="InterPro" id="IPR012341">
    <property type="entry name" value="6hp_glycosidase-like_sf"/>
</dbReference>
<dbReference type="EMBL" id="CP137852">
    <property type="protein sequence ID" value="WPB83869.1"/>
    <property type="molecule type" value="Genomic_DNA"/>
</dbReference>
<dbReference type="GO" id="GO:0016787">
    <property type="term" value="F:hydrolase activity"/>
    <property type="evidence" value="ECO:0007669"/>
    <property type="project" value="UniProtKB-KW"/>
</dbReference>
<dbReference type="Pfam" id="PF01270">
    <property type="entry name" value="Glyco_hydro_8"/>
    <property type="match status" value="1"/>
</dbReference>
<keyword evidence="9" id="KW-1185">Reference proteome</keyword>
<protein>
    <recommendedName>
        <fullName evidence="3">cellulase</fullName>
        <ecNumber evidence="3">3.2.1.4</ecNumber>
    </recommendedName>
</protein>
<evidence type="ECO:0000256" key="6">
    <source>
        <dbReference type="ARBA" id="ARBA00023295"/>
    </source>
</evidence>
<dbReference type="RefSeq" id="WP_318647826.1">
    <property type="nucleotide sequence ID" value="NZ_CP137852.1"/>
</dbReference>
<dbReference type="Gene3D" id="1.50.10.10">
    <property type="match status" value="1"/>
</dbReference>
<proteinExistence type="inferred from homology"/>
<dbReference type="Proteomes" id="UP001305521">
    <property type="component" value="Chromosome"/>
</dbReference>
<evidence type="ECO:0000313" key="9">
    <source>
        <dbReference type="Proteomes" id="UP001305521"/>
    </source>
</evidence>
<evidence type="ECO:0000256" key="5">
    <source>
        <dbReference type="ARBA" id="ARBA00023001"/>
    </source>
</evidence>
<evidence type="ECO:0000256" key="2">
    <source>
        <dbReference type="ARBA" id="ARBA00009209"/>
    </source>
</evidence>
<evidence type="ECO:0000256" key="4">
    <source>
        <dbReference type="ARBA" id="ARBA00022801"/>
    </source>
</evidence>
<keyword evidence="5" id="KW-0136">Cellulose degradation</keyword>
<keyword evidence="7" id="KW-0624">Polysaccharide degradation</keyword>
<evidence type="ECO:0000256" key="7">
    <source>
        <dbReference type="ARBA" id="ARBA00023326"/>
    </source>
</evidence>
<dbReference type="PROSITE" id="PS51318">
    <property type="entry name" value="TAT"/>
    <property type="match status" value="1"/>
</dbReference>
<dbReference type="PRINTS" id="PR00735">
    <property type="entry name" value="GLHYDRLASE8"/>
</dbReference>
<accession>A0ABZ0PDT7</accession>
<comment type="catalytic activity">
    <reaction evidence="1">
        <text>Endohydrolysis of (1-&gt;4)-beta-D-glucosidic linkages in cellulose, lichenin and cereal beta-D-glucans.</text>
        <dbReference type="EC" id="3.2.1.4"/>
    </reaction>
</comment>
<dbReference type="InterPro" id="IPR006311">
    <property type="entry name" value="TAT_signal"/>
</dbReference>
<evidence type="ECO:0000256" key="1">
    <source>
        <dbReference type="ARBA" id="ARBA00000966"/>
    </source>
</evidence>
<evidence type="ECO:0000313" key="8">
    <source>
        <dbReference type="EMBL" id="WPB83869.1"/>
    </source>
</evidence>
<reference evidence="8 9" key="1">
    <citation type="submission" date="2023-11" db="EMBL/GenBank/DDBJ databases">
        <title>Arctic aerobic anoxygenic photoheterotroph Sediminicoccus rosea KRV36 adapts its photosynthesis to long days of polar summer.</title>
        <authorList>
            <person name="Tomasch J."/>
            <person name="Kopejtka K."/>
            <person name="Bily T."/>
            <person name="Gardiner A.T."/>
            <person name="Gardian Z."/>
            <person name="Shivaramu S."/>
            <person name="Koblizek M."/>
            <person name="Engelhardt F."/>
            <person name="Kaftan D."/>
        </authorList>
    </citation>
    <scope>NUCLEOTIDE SEQUENCE [LARGE SCALE GENOMIC DNA]</scope>
    <source>
        <strain evidence="8 9">R-30</strain>
    </source>
</reference>
<name>A0ABZ0PDT7_9PROT</name>
<keyword evidence="7" id="KW-0119">Carbohydrate metabolism</keyword>
<comment type="similarity">
    <text evidence="2">Belongs to the glycosyl hydrolase 8 (cellulase D) family.</text>
</comment>
<gene>
    <name evidence="8" type="ORF">R9Z33_17345</name>
</gene>
<dbReference type="EC" id="3.2.1.4" evidence="3"/>
<evidence type="ECO:0000256" key="3">
    <source>
        <dbReference type="ARBA" id="ARBA00012601"/>
    </source>
</evidence>
<dbReference type="InterPro" id="IPR008928">
    <property type="entry name" value="6-hairpin_glycosidase_sf"/>
</dbReference>
<organism evidence="8 9">
    <name type="scientific">Sediminicoccus rosea</name>
    <dbReference type="NCBI Taxonomy" id="1225128"/>
    <lineage>
        <taxon>Bacteria</taxon>
        <taxon>Pseudomonadati</taxon>
        <taxon>Pseudomonadota</taxon>
        <taxon>Alphaproteobacteria</taxon>
        <taxon>Acetobacterales</taxon>
        <taxon>Roseomonadaceae</taxon>
        <taxon>Sediminicoccus</taxon>
    </lineage>
</organism>
<dbReference type="InterPro" id="IPR002037">
    <property type="entry name" value="Glyco_hydro_8"/>
</dbReference>
<keyword evidence="6" id="KW-0326">Glycosidase</keyword>
<dbReference type="SUPFAM" id="SSF48208">
    <property type="entry name" value="Six-hairpin glycosidases"/>
    <property type="match status" value="1"/>
</dbReference>
<keyword evidence="4 8" id="KW-0378">Hydrolase</keyword>
<sequence length="394" mass="42984">MSRNSEVETTSQASAPLRRLTFLRGMLGMAAAAAMPGLALAPASSHVLGPMLPAPPQSSATEADLAEWHAFRTRFITAEGRVVDTANNDISHSEGQGYAMLMAEWANDRATFERLLAWTRGHLSRPRDALFAWRWSPSPLLPRDSNSATDGDIVIGWALQRAAERWSVPAWRSQAEAIARDILRLTVREVAGRTVLLPGPYGFEKLEHVVLNPSYYNTPGLRALARLVPSPAWAKLEADGQWLMTVARFGRWELPADWVELNRRSGTVTPAAEWAPRFSWDAIRVPLFQAWAGEGEAPALGAALNFWTHATPGRLPAWTDLRTGALAPYAGHAGVSAVAMVSYEARTGFNQRVAIPTVSRATDYYGAALVMLARIARQEGPVAAASAQRRMASL</sequence>